<feature type="compositionally biased region" description="Polar residues" evidence="9">
    <location>
        <begin position="916"/>
        <end position="929"/>
    </location>
</feature>
<evidence type="ECO:0000256" key="5">
    <source>
        <dbReference type="ARBA" id="ARBA00022989"/>
    </source>
</evidence>
<feature type="compositionally biased region" description="Low complexity" evidence="9">
    <location>
        <begin position="863"/>
        <end position="876"/>
    </location>
</feature>
<accession>A0A1S3FZ38</accession>
<dbReference type="GeneID" id="105993187"/>
<feature type="compositionally biased region" description="Basic and acidic residues" evidence="9">
    <location>
        <begin position="825"/>
        <end position="838"/>
    </location>
</feature>
<evidence type="ECO:0000256" key="9">
    <source>
        <dbReference type="SAM" id="MobiDB-lite"/>
    </source>
</evidence>
<name>A0A1S3FZ38_DIPOR</name>
<evidence type="ECO:0000256" key="7">
    <source>
        <dbReference type="ARBA" id="ARBA00035009"/>
    </source>
</evidence>
<dbReference type="PANTHER" id="PTHR21859">
    <property type="entry name" value="ACROSOME-SPECIFIC PROTEIN"/>
    <property type="match status" value="1"/>
</dbReference>
<feature type="region of interest" description="Disordered" evidence="9">
    <location>
        <begin position="1"/>
        <end position="75"/>
    </location>
</feature>
<reference evidence="12" key="1">
    <citation type="submission" date="2025-08" db="UniProtKB">
        <authorList>
            <consortium name="RefSeq"/>
        </authorList>
    </citation>
    <scope>IDENTIFICATION</scope>
    <source>
        <tissue evidence="12">Kidney</tissue>
    </source>
</reference>
<evidence type="ECO:0000259" key="10">
    <source>
        <dbReference type="Pfam" id="PF14650"/>
    </source>
</evidence>
<feature type="region of interest" description="Disordered" evidence="9">
    <location>
        <begin position="816"/>
        <end position="883"/>
    </location>
</feature>
<evidence type="ECO:0000256" key="2">
    <source>
        <dbReference type="ARBA" id="ARBA00022692"/>
    </source>
</evidence>
<protein>
    <submittedName>
        <fullName evidence="12">Spermatogenesis-associated protein 31E1-like</fullName>
    </submittedName>
</protein>
<dbReference type="PANTHER" id="PTHR21859:SF55">
    <property type="entry name" value="SPERMATOGENESIS-ASSOCIATED PROTEIN 31A1-RELATED"/>
    <property type="match status" value="1"/>
</dbReference>
<proteinExistence type="inferred from homology"/>
<comment type="similarity">
    <text evidence="7">Belongs to the SPATA31 family.</text>
</comment>
<keyword evidence="6" id="KW-0472">Membrane</keyword>
<dbReference type="GO" id="GO:0007283">
    <property type="term" value="P:spermatogenesis"/>
    <property type="evidence" value="ECO:0007669"/>
    <property type="project" value="UniProtKB-KW"/>
</dbReference>
<feature type="region of interest" description="Disordered" evidence="9">
    <location>
        <begin position="506"/>
        <end position="526"/>
    </location>
</feature>
<dbReference type="KEGG" id="dord:105993187"/>
<evidence type="ECO:0000256" key="3">
    <source>
        <dbReference type="ARBA" id="ARBA00022782"/>
    </source>
</evidence>
<keyword evidence="3" id="KW-0221">Differentiation</keyword>
<evidence type="ECO:0000313" key="11">
    <source>
        <dbReference type="Proteomes" id="UP000081671"/>
    </source>
</evidence>
<evidence type="ECO:0000256" key="8">
    <source>
        <dbReference type="ARBA" id="ARBA00037695"/>
    </source>
</evidence>
<dbReference type="AlphaFoldDB" id="A0A1S3FZ38"/>
<keyword evidence="4" id="KW-0744">Spermatogenesis</keyword>
<feature type="compositionally biased region" description="Basic and acidic residues" evidence="9">
    <location>
        <begin position="38"/>
        <end position="61"/>
    </location>
</feature>
<evidence type="ECO:0000256" key="1">
    <source>
        <dbReference type="ARBA" id="ARBA00004167"/>
    </source>
</evidence>
<gene>
    <name evidence="12" type="primary">LOC105993187</name>
</gene>
<evidence type="ECO:0000256" key="4">
    <source>
        <dbReference type="ARBA" id="ARBA00022871"/>
    </source>
</evidence>
<feature type="compositionally biased region" description="Polar residues" evidence="9">
    <location>
        <begin position="62"/>
        <end position="72"/>
    </location>
</feature>
<evidence type="ECO:0000313" key="12">
    <source>
        <dbReference type="RefSeq" id="XP_012881823.1"/>
    </source>
</evidence>
<evidence type="ECO:0000256" key="6">
    <source>
        <dbReference type="ARBA" id="ARBA00023136"/>
    </source>
</evidence>
<sequence length="936" mass="105596">MLKTGKGQDTDSCGEEMAEKVQEEEGYSGSYLQNLQDQEEHLLQQLDKDATNEVLKPETDRTQQTPEQSAQNPAPRALPLASLAPLPECPLPIHHLEERSNLNTVSLGTIPWTHFLENADLTIYPWTTLGLDSFHRVIYLLCCWWESAKTLFLRTWACGTTSQPESLPPPPAEISFQRDSRFWQTVAGGISFIKNNIQLLEMFISKKVSQRLWREKEKNRPFFTPLSPDYPPDSLGDLLKSQNNERHTINNLLWETEAEMWQAPSYPQGFYSKDELDPGDLRRSQFFWGLPSLHSESLMTSAWLQARSSAHGTKPFTFNNVFLTEPPPKGALHFSQPQDAAQAQLETQKLPPPASNVLTEDHFPRPFPTQLPSTPLQINTCRASGLISEQWAAQSLFPNRPQDLEWSLKERLKCGEVLTSKFETTQEIINQPTLNLPRGSNDPQINKLDCTFSRNSIILECQKPEGEPQSQEKVTKYQGQHFPSLGLPEPQPMQYQDKFTGKTECQPQNKYEFPQPSQPTSLSCESKRGSTFSHEVQVAFPLNNPCNGIEQDLERHPVKGLENNDGTRQKKYSGSHLPRTLDKKYLDVHLRRKLEQIKKGMIPVRVRQSFFSRRSVFSKPNAPSKPSVVSCTNQPSRVNTFQELLFLDTKSRLMLETNTITCRKKHRWYPQLQASDSNLNLCEDPASPLPQRELPSSDSRGFKVSKPEEHGQKDSGKEEVGKVSVASLKLLFSAPSPAEIQRSQGHNPSRINHRHAEACPSEQNSSLPLKPSTSRLLSRTQQRTVLETVMASPKPQESMDMVSRNPFLNGTTLKKKLAFPPPVTKDTKETKEVKKEMPPKPVTSLFQNSRIINLKSSESQGTSNSPSPSRNFSPDSGDSQQKAHLICEVQCKLGVGLKKPQNPATDIQHSHADKLPTTTNQSSKASLNQHPEHVSN</sequence>
<keyword evidence="11" id="KW-1185">Reference proteome</keyword>
<dbReference type="Proteomes" id="UP000081671">
    <property type="component" value="Unplaced"/>
</dbReference>
<comment type="function">
    <text evidence="8">May play a role in spermatogenesis.</text>
</comment>
<feature type="region of interest" description="Disordered" evidence="9">
    <location>
        <begin position="679"/>
        <end position="720"/>
    </location>
</feature>
<dbReference type="GO" id="GO:0016020">
    <property type="term" value="C:membrane"/>
    <property type="evidence" value="ECO:0007669"/>
    <property type="project" value="UniProtKB-SubCell"/>
</dbReference>
<keyword evidence="2" id="KW-0812">Transmembrane</keyword>
<dbReference type="OrthoDB" id="9799748at2759"/>
<comment type="subcellular location">
    <subcellularLocation>
        <location evidence="1">Membrane</location>
        <topology evidence="1">Single-pass membrane protein</topology>
    </subcellularLocation>
</comment>
<dbReference type="GO" id="GO:0030154">
    <property type="term" value="P:cell differentiation"/>
    <property type="evidence" value="ECO:0007669"/>
    <property type="project" value="UniProtKB-KW"/>
</dbReference>
<dbReference type="InterPro" id="IPR039509">
    <property type="entry name" value="SPATA31"/>
</dbReference>
<feature type="region of interest" description="Disordered" evidence="9">
    <location>
        <begin position="757"/>
        <end position="779"/>
    </location>
</feature>
<organism evidence="11 12">
    <name type="scientific">Dipodomys ordii</name>
    <name type="common">Ord's kangaroo rat</name>
    <dbReference type="NCBI Taxonomy" id="10020"/>
    <lineage>
        <taxon>Eukaryota</taxon>
        <taxon>Metazoa</taxon>
        <taxon>Chordata</taxon>
        <taxon>Craniata</taxon>
        <taxon>Vertebrata</taxon>
        <taxon>Euteleostomi</taxon>
        <taxon>Mammalia</taxon>
        <taxon>Eutheria</taxon>
        <taxon>Euarchontoglires</taxon>
        <taxon>Glires</taxon>
        <taxon>Rodentia</taxon>
        <taxon>Castorimorpha</taxon>
        <taxon>Heteromyidae</taxon>
        <taxon>Dipodomyinae</taxon>
        <taxon>Dipodomys</taxon>
    </lineage>
</organism>
<feature type="compositionally biased region" description="Polar residues" evidence="9">
    <location>
        <begin position="761"/>
        <end position="779"/>
    </location>
</feature>
<feature type="compositionally biased region" description="Polar residues" evidence="9">
    <location>
        <begin position="844"/>
        <end position="862"/>
    </location>
</feature>
<dbReference type="RefSeq" id="XP_012881823.1">
    <property type="nucleotide sequence ID" value="XM_013026369.1"/>
</dbReference>
<dbReference type="Pfam" id="PF14650">
    <property type="entry name" value="FAM75"/>
    <property type="match status" value="1"/>
</dbReference>
<keyword evidence="5" id="KW-1133">Transmembrane helix</keyword>
<feature type="domain" description="SPATA31" evidence="10">
    <location>
        <begin position="283"/>
        <end position="609"/>
    </location>
</feature>
<feature type="compositionally biased region" description="Basic and acidic residues" evidence="9">
    <location>
        <begin position="705"/>
        <end position="720"/>
    </location>
</feature>
<feature type="region of interest" description="Disordered" evidence="9">
    <location>
        <begin position="897"/>
        <end position="936"/>
    </location>
</feature>
<dbReference type="InParanoid" id="A0A1S3FZ38"/>